<evidence type="ECO:0008006" key="4">
    <source>
        <dbReference type="Google" id="ProtNLM"/>
    </source>
</evidence>
<feature type="compositionally biased region" description="Polar residues" evidence="1">
    <location>
        <begin position="192"/>
        <end position="204"/>
    </location>
</feature>
<dbReference type="Proteomes" id="UP001370490">
    <property type="component" value="Unassembled WGS sequence"/>
</dbReference>
<dbReference type="PANTHER" id="PTHR47067">
    <property type="entry name" value="TPX2 (TARGETING PROTEIN FOR XKLP2) PROTEIN FAMILY-RELATED"/>
    <property type="match status" value="1"/>
</dbReference>
<feature type="compositionally biased region" description="Polar residues" evidence="1">
    <location>
        <begin position="225"/>
        <end position="289"/>
    </location>
</feature>
<dbReference type="InterPro" id="IPR044216">
    <property type="entry name" value="WDL7"/>
</dbReference>
<feature type="region of interest" description="Disordered" evidence="1">
    <location>
        <begin position="192"/>
        <end position="329"/>
    </location>
</feature>
<gene>
    <name evidence="2" type="ORF">RJ641_007049</name>
</gene>
<accession>A0AAN8ZCC9</accession>
<evidence type="ECO:0000313" key="3">
    <source>
        <dbReference type="Proteomes" id="UP001370490"/>
    </source>
</evidence>
<evidence type="ECO:0000313" key="2">
    <source>
        <dbReference type="EMBL" id="KAK6928458.1"/>
    </source>
</evidence>
<dbReference type="PANTHER" id="PTHR47067:SF7">
    <property type="entry name" value="TPX2 (TARGETING PROTEIN FOR XKLP2) PROTEIN FAMILY"/>
    <property type="match status" value="1"/>
</dbReference>
<evidence type="ECO:0000256" key="1">
    <source>
        <dbReference type="SAM" id="MobiDB-lite"/>
    </source>
</evidence>
<protein>
    <recommendedName>
        <fullName evidence="4">TPX2 C-terminal domain-containing protein</fullName>
    </recommendedName>
</protein>
<proteinExistence type="predicted"/>
<feature type="compositionally biased region" description="Polar residues" evidence="1">
    <location>
        <begin position="310"/>
        <end position="320"/>
    </location>
</feature>
<dbReference type="AlphaFoldDB" id="A0AAN8ZCC9"/>
<dbReference type="EMBL" id="JBAMMX010000014">
    <property type="protein sequence ID" value="KAK6928458.1"/>
    <property type="molecule type" value="Genomic_DNA"/>
</dbReference>
<feature type="non-terminal residue" evidence="2">
    <location>
        <position position="329"/>
    </location>
</feature>
<comment type="caution">
    <text evidence="2">The sequence shown here is derived from an EMBL/GenBank/DDBJ whole genome shotgun (WGS) entry which is preliminary data.</text>
</comment>
<name>A0AAN8ZCC9_9MAGN</name>
<organism evidence="2 3">
    <name type="scientific">Dillenia turbinata</name>
    <dbReference type="NCBI Taxonomy" id="194707"/>
    <lineage>
        <taxon>Eukaryota</taxon>
        <taxon>Viridiplantae</taxon>
        <taxon>Streptophyta</taxon>
        <taxon>Embryophyta</taxon>
        <taxon>Tracheophyta</taxon>
        <taxon>Spermatophyta</taxon>
        <taxon>Magnoliopsida</taxon>
        <taxon>eudicotyledons</taxon>
        <taxon>Gunneridae</taxon>
        <taxon>Pentapetalae</taxon>
        <taxon>Dilleniales</taxon>
        <taxon>Dilleniaceae</taxon>
        <taxon>Dillenia</taxon>
    </lineage>
</organism>
<reference evidence="2 3" key="1">
    <citation type="submission" date="2023-12" db="EMBL/GenBank/DDBJ databases">
        <title>A high-quality genome assembly for Dillenia turbinata (Dilleniales).</title>
        <authorList>
            <person name="Chanderbali A."/>
        </authorList>
    </citation>
    <scope>NUCLEOTIDE SEQUENCE [LARGE SCALE GENOMIC DNA]</scope>
    <source>
        <strain evidence="2">LSX21</strain>
        <tissue evidence="2">Leaf</tissue>
    </source>
</reference>
<keyword evidence="3" id="KW-1185">Reference proteome</keyword>
<sequence length="329" mass="36026">MGESACLIHAHTHPSVFSYEAKQQGNPIYALGESISFGRFLSESLAWEKWSSFSNNRYVEEAERQSRRGFVAEMKTYFEAQYKTNAAKRAAALLDQASAENKSSEPKLESKACNDIQVEDGKLQNNEFVNVKVTSEVATDDIGTKKIRANLQTEHGVLTENIMKIQSPTQLLQVNSGAGHEYLTLMNINKASHSPSKSTYQNGTPKEPSLPAKATVTTLPRKENNATPNKKSASDLWSKTRSTPKSLKTSISNLTPAKELNTTKATLGSPKSSKDSFNSFRTPTKSSIDSVPKTALATPQSENRRIKATHASSPSGSKTVGSKWPFHSI</sequence>